<accession>A0A1M6NWR3</accession>
<sequence>MNFKVLALTILIIMASIVLVGCDSGPNEKSIKNIAINSLQDRWPYIHKDAINIIDKRKDGAYTVVRFAVGEAVCIIPIRPYGDGRWIGDGFNCNGRFSPTPDDKAKAKKDYFELHRSSFKNLPRESEGVKLLNAEISDETNIMQFDHQVISLTRNEEKEKWQALQDSHMQSYCSMQSFKRLLNDFDVTIREKTLDKNGDVAFQIEATTDQCYQFLYSE</sequence>
<evidence type="ECO:0000313" key="2">
    <source>
        <dbReference type="Proteomes" id="UP000184171"/>
    </source>
</evidence>
<dbReference type="Proteomes" id="UP000184171">
    <property type="component" value="Unassembled WGS sequence"/>
</dbReference>
<proteinExistence type="predicted"/>
<dbReference type="AlphaFoldDB" id="A0A1M6NWR3"/>
<dbReference type="EMBL" id="FQZT01000036">
    <property type="protein sequence ID" value="SHK00123.1"/>
    <property type="molecule type" value="Genomic_DNA"/>
</dbReference>
<gene>
    <name evidence="1" type="ORF">SAMN02745165_03730</name>
</gene>
<keyword evidence="2" id="KW-1185">Reference proteome</keyword>
<reference evidence="1 2" key="1">
    <citation type="submission" date="2016-11" db="EMBL/GenBank/DDBJ databases">
        <authorList>
            <person name="Jaros S."/>
            <person name="Januszkiewicz K."/>
            <person name="Wedrychowicz H."/>
        </authorList>
    </citation>
    <scope>NUCLEOTIDE SEQUENCE [LARGE SCALE GENOMIC DNA]</scope>
    <source>
        <strain evidence="1 2">DSM 5091</strain>
    </source>
</reference>
<evidence type="ECO:0000313" key="1">
    <source>
        <dbReference type="EMBL" id="SHK00123.1"/>
    </source>
</evidence>
<protein>
    <recommendedName>
        <fullName evidence="3">Lipoprotein</fullName>
    </recommendedName>
</protein>
<evidence type="ECO:0008006" key="3">
    <source>
        <dbReference type="Google" id="ProtNLM"/>
    </source>
</evidence>
<organism evidence="1 2">
    <name type="scientific">Malonomonas rubra DSM 5091</name>
    <dbReference type="NCBI Taxonomy" id="1122189"/>
    <lineage>
        <taxon>Bacteria</taxon>
        <taxon>Pseudomonadati</taxon>
        <taxon>Thermodesulfobacteriota</taxon>
        <taxon>Desulfuromonadia</taxon>
        <taxon>Desulfuromonadales</taxon>
        <taxon>Geopsychrobacteraceae</taxon>
        <taxon>Malonomonas</taxon>
    </lineage>
</organism>
<dbReference type="RefSeq" id="WP_072910222.1">
    <property type="nucleotide sequence ID" value="NZ_FQZT01000036.1"/>
</dbReference>
<dbReference type="PROSITE" id="PS51257">
    <property type="entry name" value="PROKAR_LIPOPROTEIN"/>
    <property type="match status" value="1"/>
</dbReference>
<name>A0A1M6NWR3_MALRU</name>